<feature type="region of interest" description="Disordered" evidence="1">
    <location>
        <begin position="1"/>
        <end position="93"/>
    </location>
</feature>
<gene>
    <name evidence="2" type="ordered locus">Deipe_0510</name>
</gene>
<dbReference type="HOGENOM" id="CLU_2394846_0_0_0"/>
<evidence type="ECO:0000256" key="1">
    <source>
        <dbReference type="SAM" id="MobiDB-lite"/>
    </source>
</evidence>
<dbReference type="AlphaFoldDB" id="K9ZZE6"/>
<feature type="compositionally biased region" description="Basic and acidic residues" evidence="1">
    <location>
        <begin position="74"/>
        <end position="86"/>
    </location>
</feature>
<keyword evidence="3" id="KW-1185">Reference proteome</keyword>
<dbReference type="RefSeq" id="WP_015234415.1">
    <property type="nucleotide sequence ID" value="NC_019793.1"/>
</dbReference>
<proteinExistence type="predicted"/>
<dbReference type="STRING" id="937777.Deipe_0510"/>
<evidence type="ECO:0000313" key="3">
    <source>
        <dbReference type="Proteomes" id="UP000010467"/>
    </source>
</evidence>
<organism evidence="2 3">
    <name type="scientific">Deinococcus peraridilitoris (strain DSM 19664 / LMG 22246 / CIP 109416 / KR-200)</name>
    <dbReference type="NCBI Taxonomy" id="937777"/>
    <lineage>
        <taxon>Bacteria</taxon>
        <taxon>Thermotogati</taxon>
        <taxon>Deinococcota</taxon>
        <taxon>Deinococci</taxon>
        <taxon>Deinococcales</taxon>
        <taxon>Deinococcaceae</taxon>
        <taxon>Deinococcus</taxon>
    </lineage>
</organism>
<dbReference type="KEGG" id="dpd:Deipe_0510"/>
<protein>
    <submittedName>
        <fullName evidence="2">Uncharacterized protein</fullName>
    </submittedName>
</protein>
<accession>K9ZZE6</accession>
<dbReference type="PATRIC" id="fig|937777.3.peg.514"/>
<evidence type="ECO:0000313" key="2">
    <source>
        <dbReference type="EMBL" id="AFZ66105.1"/>
    </source>
</evidence>
<dbReference type="EMBL" id="CP003382">
    <property type="protein sequence ID" value="AFZ66105.1"/>
    <property type="molecule type" value="Genomic_DNA"/>
</dbReference>
<feature type="compositionally biased region" description="Low complexity" evidence="1">
    <location>
        <begin position="49"/>
        <end position="61"/>
    </location>
</feature>
<sequence>MNDDRTRPGDLTPLGKSVEEVEGGGTNRHNPGIPGEEVRSEGELPPIPLLSGPSSMPISSGGTTGANLNSEEGADTRRADDGRGDEATDNSTS</sequence>
<reference evidence="3" key="1">
    <citation type="submission" date="2012-03" db="EMBL/GenBank/DDBJ databases">
        <title>Complete sequence of chromosome of Deinococcus peraridilitoris DSM 19664.</title>
        <authorList>
            <person name="Lucas S."/>
            <person name="Copeland A."/>
            <person name="Lapidus A."/>
            <person name="Glavina del Rio T."/>
            <person name="Dalin E."/>
            <person name="Tice H."/>
            <person name="Bruce D."/>
            <person name="Goodwin L."/>
            <person name="Pitluck S."/>
            <person name="Peters L."/>
            <person name="Mikhailova N."/>
            <person name="Lu M."/>
            <person name="Kyrpides N."/>
            <person name="Mavromatis K."/>
            <person name="Ivanova N."/>
            <person name="Brettin T."/>
            <person name="Detter J.C."/>
            <person name="Han C."/>
            <person name="Larimer F."/>
            <person name="Land M."/>
            <person name="Hauser L."/>
            <person name="Markowitz V."/>
            <person name="Cheng J.-F."/>
            <person name="Hugenholtz P."/>
            <person name="Woyke T."/>
            <person name="Wu D."/>
            <person name="Pukall R."/>
            <person name="Steenblock K."/>
            <person name="Brambilla E."/>
            <person name="Klenk H.-P."/>
            <person name="Eisen J.A."/>
        </authorList>
    </citation>
    <scope>NUCLEOTIDE SEQUENCE [LARGE SCALE GENOMIC DNA]</scope>
    <source>
        <strain evidence="3">DSM 19664 / LMG 22246 / CIP 109416 / KR-200</strain>
    </source>
</reference>
<name>K9ZZE6_DEIPD</name>
<dbReference type="Proteomes" id="UP000010467">
    <property type="component" value="Chromosome"/>
</dbReference>
<dbReference type="OrthoDB" id="74270at2"/>